<comment type="caution">
    <text evidence="2">The sequence shown here is derived from an EMBL/GenBank/DDBJ whole genome shotgun (WGS) entry which is preliminary data.</text>
</comment>
<reference evidence="2 3" key="1">
    <citation type="submission" date="2024-04" db="EMBL/GenBank/DDBJ databases">
        <title>Phyllosticta paracitricarpa is synonymous to the EU quarantine fungus P. citricarpa based on phylogenomic analyses.</title>
        <authorList>
            <consortium name="Lawrence Berkeley National Laboratory"/>
            <person name="Van ingen-buijs V.A."/>
            <person name="Van westerhoven A.C."/>
            <person name="Haridas S."/>
            <person name="Skiadas P."/>
            <person name="Martin F."/>
            <person name="Groenewald J.Z."/>
            <person name="Crous P.W."/>
            <person name="Seidl M.F."/>
        </authorList>
    </citation>
    <scope>NUCLEOTIDE SEQUENCE [LARGE SCALE GENOMIC DNA]</scope>
    <source>
        <strain evidence="2 3">CPC 17464</strain>
    </source>
</reference>
<dbReference type="RefSeq" id="XP_066652486.1">
    <property type="nucleotide sequence ID" value="XM_066803982.1"/>
</dbReference>
<proteinExistence type="predicted"/>
<protein>
    <submittedName>
        <fullName evidence="2">Uncharacterized protein</fullName>
    </submittedName>
</protein>
<dbReference type="GeneID" id="92036888"/>
<keyword evidence="1" id="KW-0472">Membrane</keyword>
<accession>A0ABR1LCX5</accession>
<feature type="transmembrane region" description="Helical" evidence="1">
    <location>
        <begin position="120"/>
        <end position="140"/>
    </location>
</feature>
<dbReference type="EMBL" id="JBBPEH010000010">
    <property type="protein sequence ID" value="KAK7533093.1"/>
    <property type="molecule type" value="Genomic_DNA"/>
</dbReference>
<keyword evidence="3" id="KW-1185">Reference proteome</keyword>
<evidence type="ECO:0000313" key="3">
    <source>
        <dbReference type="Proteomes" id="UP001360953"/>
    </source>
</evidence>
<name>A0ABR1LCX5_9PEZI</name>
<gene>
    <name evidence="2" type="ORF">J3D65DRAFT_69447</name>
</gene>
<keyword evidence="1" id="KW-0812">Transmembrane</keyword>
<evidence type="ECO:0000313" key="2">
    <source>
        <dbReference type="EMBL" id="KAK7533093.1"/>
    </source>
</evidence>
<evidence type="ECO:0000256" key="1">
    <source>
        <dbReference type="SAM" id="Phobius"/>
    </source>
</evidence>
<keyword evidence="1" id="KW-1133">Transmembrane helix</keyword>
<sequence length="182" mass="19781">MSDRREIVVIARIRSLTNRRPSLRSLVRCAKERGRDEVDDGRFALGLGWVARWTPCMDVRTGEARQTGSSGIIRRCDHLPNCPAAARSLASASVCCSSPLAVPSGEIATLDRPKHAGTRLGAGFFFFLVGLLLTPARLTYMAHIMHTENGSLPVAAAIHGDAEQQDHGKFPIVTAEAAWAEY</sequence>
<organism evidence="2 3">
    <name type="scientific">Phyllosticta citribraziliensis</name>
    <dbReference type="NCBI Taxonomy" id="989973"/>
    <lineage>
        <taxon>Eukaryota</taxon>
        <taxon>Fungi</taxon>
        <taxon>Dikarya</taxon>
        <taxon>Ascomycota</taxon>
        <taxon>Pezizomycotina</taxon>
        <taxon>Dothideomycetes</taxon>
        <taxon>Dothideomycetes incertae sedis</taxon>
        <taxon>Botryosphaeriales</taxon>
        <taxon>Phyllostictaceae</taxon>
        <taxon>Phyllosticta</taxon>
    </lineage>
</organism>
<dbReference type="Proteomes" id="UP001360953">
    <property type="component" value="Unassembled WGS sequence"/>
</dbReference>